<gene>
    <name evidence="8" type="ORF">LZ016_15005</name>
</gene>
<comment type="subcellular location">
    <subcellularLocation>
        <location evidence="1">Cell membrane</location>
        <topology evidence="1">Multi-pass membrane protein</topology>
    </subcellularLocation>
</comment>
<evidence type="ECO:0000256" key="6">
    <source>
        <dbReference type="SAM" id="Phobius"/>
    </source>
</evidence>
<feature type="signal peptide" evidence="7">
    <location>
        <begin position="1"/>
        <end position="19"/>
    </location>
</feature>
<evidence type="ECO:0000256" key="7">
    <source>
        <dbReference type="SAM" id="SignalP"/>
    </source>
</evidence>
<feature type="transmembrane region" description="Helical" evidence="6">
    <location>
        <begin position="207"/>
        <end position="228"/>
    </location>
</feature>
<keyword evidence="9" id="KW-1185">Reference proteome</keyword>
<evidence type="ECO:0000313" key="9">
    <source>
        <dbReference type="Proteomes" id="UP001203058"/>
    </source>
</evidence>
<dbReference type="EMBL" id="JAKZHW010000002">
    <property type="protein sequence ID" value="MCH8617405.1"/>
    <property type="molecule type" value="Genomic_DNA"/>
</dbReference>
<dbReference type="Proteomes" id="UP001203058">
    <property type="component" value="Unassembled WGS sequence"/>
</dbReference>
<dbReference type="InterPro" id="IPR019108">
    <property type="entry name" value="Caa3_assmbl_CtaG-rel"/>
</dbReference>
<keyword evidence="7" id="KW-0732">Signal</keyword>
<organism evidence="8 9">
    <name type="scientific">Sphingomonas telluris</name>
    <dbReference type="NCBI Taxonomy" id="2907998"/>
    <lineage>
        <taxon>Bacteria</taxon>
        <taxon>Pseudomonadati</taxon>
        <taxon>Pseudomonadota</taxon>
        <taxon>Alphaproteobacteria</taxon>
        <taxon>Sphingomonadales</taxon>
        <taxon>Sphingomonadaceae</taxon>
        <taxon>Sphingomonas</taxon>
    </lineage>
</organism>
<keyword evidence="3 6" id="KW-0812">Transmembrane</keyword>
<dbReference type="Pfam" id="PF09678">
    <property type="entry name" value="Caa3_CtaG"/>
    <property type="match status" value="1"/>
</dbReference>
<keyword evidence="5 6" id="KW-0472">Membrane</keyword>
<feature type="transmembrane region" description="Helical" evidence="6">
    <location>
        <begin position="142"/>
        <end position="163"/>
    </location>
</feature>
<feature type="transmembrane region" description="Helical" evidence="6">
    <location>
        <begin position="258"/>
        <end position="280"/>
    </location>
</feature>
<feature type="transmembrane region" description="Helical" evidence="6">
    <location>
        <begin position="183"/>
        <end position="200"/>
    </location>
</feature>
<protein>
    <submittedName>
        <fullName evidence="8">Cytochrome c oxidase assembly protein</fullName>
    </submittedName>
</protein>
<keyword evidence="4 6" id="KW-1133">Transmembrane helix</keyword>
<evidence type="ECO:0000256" key="2">
    <source>
        <dbReference type="ARBA" id="ARBA00022475"/>
    </source>
</evidence>
<evidence type="ECO:0000256" key="4">
    <source>
        <dbReference type="ARBA" id="ARBA00022989"/>
    </source>
</evidence>
<dbReference type="RefSeq" id="WP_241448277.1">
    <property type="nucleotide sequence ID" value="NZ_JAKZHW010000002.1"/>
</dbReference>
<proteinExistence type="predicted"/>
<evidence type="ECO:0000313" key="8">
    <source>
        <dbReference type="EMBL" id="MCH8617405.1"/>
    </source>
</evidence>
<name>A0ABS9VR16_9SPHN</name>
<evidence type="ECO:0000256" key="3">
    <source>
        <dbReference type="ARBA" id="ARBA00022692"/>
    </source>
</evidence>
<accession>A0ABS9VR16</accession>
<feature type="chain" id="PRO_5046702086" evidence="7">
    <location>
        <begin position="20"/>
        <end position="292"/>
    </location>
</feature>
<reference evidence="8 9" key="1">
    <citation type="submission" date="2022-03" db="EMBL/GenBank/DDBJ databases">
        <authorList>
            <person name="Jo J.-H."/>
            <person name="Im W.-T."/>
        </authorList>
    </citation>
    <scope>NUCLEOTIDE SEQUENCE [LARGE SCALE GENOMIC DNA]</scope>
    <source>
        <strain evidence="8 9">SM33</strain>
    </source>
</reference>
<keyword evidence="2" id="KW-1003">Cell membrane</keyword>
<comment type="caution">
    <text evidence="8">The sequence shown here is derived from an EMBL/GenBank/DDBJ whole genome shotgun (WGS) entry which is preliminary data.</text>
</comment>
<feature type="transmembrane region" description="Helical" evidence="6">
    <location>
        <begin position="101"/>
        <end position="121"/>
    </location>
</feature>
<feature type="transmembrane region" description="Helical" evidence="6">
    <location>
        <begin position="35"/>
        <end position="55"/>
    </location>
</feature>
<feature type="transmembrane region" description="Helical" evidence="6">
    <location>
        <begin position="67"/>
        <end position="85"/>
    </location>
</feature>
<evidence type="ECO:0000256" key="5">
    <source>
        <dbReference type="ARBA" id="ARBA00023136"/>
    </source>
</evidence>
<evidence type="ECO:0000256" key="1">
    <source>
        <dbReference type="ARBA" id="ARBA00004651"/>
    </source>
</evidence>
<sequence>MLRLSAFALALLMASPAVAHGGEHHSAVLGWTLDPWVLGPLDLLLLVFVIGAARLRKRAQQRGTSNLLFLSGWFVLTSALVSPLHEGGERSFTLHMIEHELIMLVATLLLAASRAGGTLAWGLPQPIARSFAAETIGPLKQLYRRLTEPVTATILQAIAMWAWHAPPLFDRTLESPGWHIAQHLSFIITSLLFWSAMLNVKRGRYGLSAACLFITSLVGGALGALMAFSNSPWYAGYAAMGMTGIGLDPVTDQQLAGLLMWIPGGLVHAAAALILLYRWFKASEDSHAPAVH</sequence>